<comment type="caution">
    <text evidence="1">The sequence shown here is derived from an EMBL/GenBank/DDBJ whole genome shotgun (WGS) entry which is preliminary data.</text>
</comment>
<accession>A0AA89B9N1</accession>
<proteinExistence type="predicted"/>
<dbReference type="GO" id="GO:0003723">
    <property type="term" value="F:RNA binding"/>
    <property type="evidence" value="ECO:0007669"/>
    <property type="project" value="InterPro"/>
</dbReference>
<dbReference type="SUPFAM" id="SSF143437">
    <property type="entry name" value="THUMP domain-like"/>
    <property type="match status" value="1"/>
</dbReference>
<evidence type="ECO:0008006" key="3">
    <source>
        <dbReference type="Google" id="ProtNLM"/>
    </source>
</evidence>
<dbReference type="PANTHER" id="PTHR13452">
    <property type="entry name" value="THUMP DOMAIN CONTAINING PROTEIN 1-RELATED"/>
    <property type="match status" value="1"/>
</dbReference>
<sequence>MGTEPAMKPWEQHSAVISIPRFDYNAPTSLLQHSYSGFLVTCPIKREKSATKEAMSILEKVFSSLSLFTSVDTFVKYEGLVSGFDTIGTFQNGVAGFLALPVLEYPSDVYFRCLNVTSLSLIRTNLDSVTLDSNILIAGKLAEASCLSSVKSDSTTERFHDLSLIKLTRSGLLLFTFHRDSSHDVVDIVSNIIQSLESGCSRSPLWCHRICPIQATCALNEKELWLVVSKLVRQFLNDRGQNLARPITFAVKYNRRGIEETEMKGRRISSSDSDAFPLLDRSKCLAVVAAAVKDAVSEAVVDLNCPELSVLVELLPLSGVPDRSLIVAVSVLPNKVVRTKPRLCVKALVSDMKVRN</sequence>
<evidence type="ECO:0000313" key="2">
    <source>
        <dbReference type="Proteomes" id="UP001188597"/>
    </source>
</evidence>
<keyword evidence="2" id="KW-1185">Reference proteome</keyword>
<dbReference type="PANTHER" id="PTHR13452:SF13">
    <property type="entry name" value="OS02G0672400 PROTEIN"/>
    <property type="match status" value="1"/>
</dbReference>
<protein>
    <recommendedName>
        <fullName evidence="3">THUMP domain-containing protein</fullName>
    </recommendedName>
</protein>
<dbReference type="InterPro" id="IPR040183">
    <property type="entry name" value="THUMPD1-like"/>
</dbReference>
<dbReference type="Proteomes" id="UP001188597">
    <property type="component" value="Unassembled WGS sequence"/>
</dbReference>
<dbReference type="GO" id="GO:0006400">
    <property type="term" value="P:tRNA modification"/>
    <property type="evidence" value="ECO:0007669"/>
    <property type="project" value="InterPro"/>
</dbReference>
<name>A0AA89B9N1_9ASTE</name>
<evidence type="ECO:0000313" key="1">
    <source>
        <dbReference type="EMBL" id="KAK3033615.1"/>
    </source>
</evidence>
<organism evidence="1 2">
    <name type="scientific">Escallonia herrerae</name>
    <dbReference type="NCBI Taxonomy" id="1293975"/>
    <lineage>
        <taxon>Eukaryota</taxon>
        <taxon>Viridiplantae</taxon>
        <taxon>Streptophyta</taxon>
        <taxon>Embryophyta</taxon>
        <taxon>Tracheophyta</taxon>
        <taxon>Spermatophyta</taxon>
        <taxon>Magnoliopsida</taxon>
        <taxon>eudicotyledons</taxon>
        <taxon>Gunneridae</taxon>
        <taxon>Pentapetalae</taxon>
        <taxon>asterids</taxon>
        <taxon>campanulids</taxon>
        <taxon>Escalloniales</taxon>
        <taxon>Escalloniaceae</taxon>
        <taxon>Escallonia</taxon>
    </lineage>
</organism>
<gene>
    <name evidence="1" type="ORF">RJ639_032901</name>
</gene>
<reference evidence="1" key="1">
    <citation type="submission" date="2022-12" db="EMBL/GenBank/DDBJ databases">
        <title>Draft genome assemblies for two species of Escallonia (Escalloniales).</title>
        <authorList>
            <person name="Chanderbali A."/>
            <person name="Dervinis C."/>
            <person name="Anghel I."/>
            <person name="Soltis D."/>
            <person name="Soltis P."/>
            <person name="Zapata F."/>
        </authorList>
    </citation>
    <scope>NUCLEOTIDE SEQUENCE</scope>
    <source>
        <strain evidence="1">UCBG64.0493</strain>
        <tissue evidence="1">Leaf</tissue>
    </source>
</reference>
<dbReference type="EMBL" id="JAVXUP010000228">
    <property type="protein sequence ID" value="KAK3033615.1"/>
    <property type="molecule type" value="Genomic_DNA"/>
</dbReference>
<dbReference type="AlphaFoldDB" id="A0AA89B9N1"/>